<gene>
    <name evidence="5" type="ORF">GCM10007853_07110</name>
</gene>
<reference evidence="5" key="1">
    <citation type="journal article" date="2014" name="Int. J. Syst. Evol. Microbiol.">
        <title>Complete genome of a new Firmicutes species belonging to the dominant human colonic microbiota ('Ruminococcus bicirculans') reveals two chromosomes and a selective capacity to utilize plant glucans.</title>
        <authorList>
            <consortium name="NISC Comparative Sequencing Program"/>
            <person name="Wegmann U."/>
            <person name="Louis P."/>
            <person name="Goesmann A."/>
            <person name="Henrissat B."/>
            <person name="Duncan S.H."/>
            <person name="Flint H.J."/>
        </authorList>
    </citation>
    <scope>NUCLEOTIDE SEQUENCE</scope>
    <source>
        <strain evidence="5">NBRC 108219</strain>
    </source>
</reference>
<dbReference type="InterPro" id="IPR016162">
    <property type="entry name" value="Ald_DH_N"/>
</dbReference>
<dbReference type="SUPFAM" id="SSF53720">
    <property type="entry name" value="ALDH-like"/>
    <property type="match status" value="1"/>
</dbReference>
<dbReference type="InterPro" id="IPR015590">
    <property type="entry name" value="Aldehyde_DH_dom"/>
</dbReference>
<evidence type="ECO:0000259" key="4">
    <source>
        <dbReference type="Pfam" id="PF00171"/>
    </source>
</evidence>
<evidence type="ECO:0000313" key="6">
    <source>
        <dbReference type="Proteomes" id="UP001161391"/>
    </source>
</evidence>
<accession>A0ABQ5V952</accession>
<dbReference type="PANTHER" id="PTHR11699">
    <property type="entry name" value="ALDEHYDE DEHYDROGENASE-RELATED"/>
    <property type="match status" value="1"/>
</dbReference>
<dbReference type="PROSITE" id="PS00687">
    <property type="entry name" value="ALDEHYDE_DEHYDR_GLU"/>
    <property type="match status" value="1"/>
</dbReference>
<reference evidence="5" key="2">
    <citation type="submission" date="2023-01" db="EMBL/GenBank/DDBJ databases">
        <title>Draft genome sequence of Algimonas ampicilliniresistens strain NBRC 108219.</title>
        <authorList>
            <person name="Sun Q."/>
            <person name="Mori K."/>
        </authorList>
    </citation>
    <scope>NUCLEOTIDE SEQUENCE</scope>
    <source>
        <strain evidence="5">NBRC 108219</strain>
    </source>
</reference>
<dbReference type="Gene3D" id="3.40.605.10">
    <property type="entry name" value="Aldehyde Dehydrogenase, Chain A, domain 1"/>
    <property type="match status" value="1"/>
</dbReference>
<evidence type="ECO:0000256" key="2">
    <source>
        <dbReference type="PROSITE-ProRule" id="PRU10007"/>
    </source>
</evidence>
<dbReference type="Pfam" id="PF00171">
    <property type="entry name" value="Aldedh"/>
    <property type="match status" value="1"/>
</dbReference>
<proteinExistence type="inferred from homology"/>
<dbReference type="InterPro" id="IPR029510">
    <property type="entry name" value="Ald_DH_CS_GLU"/>
</dbReference>
<protein>
    <submittedName>
        <fullName evidence="5">Aldehyde dehydrogenase</fullName>
    </submittedName>
</protein>
<comment type="caution">
    <text evidence="5">The sequence shown here is derived from an EMBL/GenBank/DDBJ whole genome shotgun (WGS) entry which is preliminary data.</text>
</comment>
<feature type="domain" description="Aldehyde dehydrogenase" evidence="4">
    <location>
        <begin position="5"/>
        <end position="459"/>
    </location>
</feature>
<dbReference type="CDD" id="cd07099">
    <property type="entry name" value="ALDH_DDALDH"/>
    <property type="match status" value="1"/>
</dbReference>
<keyword evidence="6" id="KW-1185">Reference proteome</keyword>
<dbReference type="Gene3D" id="3.40.309.10">
    <property type="entry name" value="Aldehyde Dehydrogenase, Chain A, domain 2"/>
    <property type="match status" value="1"/>
</dbReference>
<dbReference type="EMBL" id="BSNK01000001">
    <property type="protein sequence ID" value="GLQ22837.1"/>
    <property type="molecule type" value="Genomic_DNA"/>
</dbReference>
<dbReference type="RefSeq" id="WP_284387622.1">
    <property type="nucleotide sequence ID" value="NZ_BSNK01000001.1"/>
</dbReference>
<name>A0ABQ5V952_9PROT</name>
<comment type="similarity">
    <text evidence="3">Belongs to the aldehyde dehydrogenase family.</text>
</comment>
<evidence type="ECO:0000313" key="5">
    <source>
        <dbReference type="EMBL" id="GLQ22837.1"/>
    </source>
</evidence>
<feature type="active site" evidence="2">
    <location>
        <position position="233"/>
    </location>
</feature>
<dbReference type="InterPro" id="IPR016163">
    <property type="entry name" value="Ald_DH_C"/>
</dbReference>
<dbReference type="Proteomes" id="UP001161391">
    <property type="component" value="Unassembled WGS sequence"/>
</dbReference>
<dbReference type="InterPro" id="IPR016161">
    <property type="entry name" value="Ald_DH/histidinol_DH"/>
</dbReference>
<keyword evidence="1 3" id="KW-0560">Oxidoreductase</keyword>
<organism evidence="5 6">
    <name type="scientific">Algimonas ampicilliniresistens</name>
    <dbReference type="NCBI Taxonomy" id="1298735"/>
    <lineage>
        <taxon>Bacteria</taxon>
        <taxon>Pseudomonadati</taxon>
        <taxon>Pseudomonadota</taxon>
        <taxon>Alphaproteobacteria</taxon>
        <taxon>Maricaulales</taxon>
        <taxon>Robiginitomaculaceae</taxon>
        <taxon>Algimonas</taxon>
    </lineage>
</organism>
<sequence>MTKHPRTLPVVNPRTGEPDYEIVAMDADAVAAEARRLRDAQTKWRALGIEGRADAMRGLADALERHADSVAAALEIDTGRRKLARSEVLGVIGSMRGWAALAPTLIDEPDWVQGRAKPNFKHQTELVPYQLVGVISPWNFPITLSFIDAIPAMMAGACALIKPSEVTPRFADALAPVITEAGMADRLSFVQGDGLTGAALIPNIDCVCFTGSVATGRKVALAAAENLIPANLELGGKDPLIVTASADMDAASTLALRASVLATGQACQSIERVYVPRNYYENFISQLTDKAKNISFNFPDISLGDIGPFIFYKQAAIVSGQIDAAKAHGATVLSGGTIERHGGGYWMAPTVIRDVTHDMDIMREETFGPVIPVMAYDTIEEAIALANDTVFGLSGAVFAGSVEEAKAIGQQIDAGAISLMDGALTGQYFEAPKQSFKASGLGGSRMGIEGFRRFFRQKAYIANTTCPLTMKDFSEG</sequence>
<evidence type="ECO:0000256" key="1">
    <source>
        <dbReference type="ARBA" id="ARBA00023002"/>
    </source>
</evidence>
<evidence type="ECO:0000256" key="3">
    <source>
        <dbReference type="RuleBase" id="RU003345"/>
    </source>
</evidence>